<dbReference type="GO" id="GO:0061025">
    <property type="term" value="P:membrane fusion"/>
    <property type="evidence" value="ECO:0007669"/>
    <property type="project" value="TreeGrafter"/>
</dbReference>
<dbReference type="RefSeq" id="XP_031851573.1">
    <property type="nucleotide sequence ID" value="XM_031995682.1"/>
</dbReference>
<sequence length="382" mass="41240">MPPKDSNKKKFATFADLNASGSGSGSGNSRDRPGSGSASPFGSRDERDPNDLYTGGEKSGLAVINPNNNNNNNGAGSSGASSRSSDTSSIGAHLVNEIMRHARENRPRIQAEDSDEEEYDEDDEESTEARKRRAFQGRGHQLNESSDSAQGDGDESEDTEDVFARQMEEYERARNTRVTRHLTFWRNGFTVEDSPLYRYDDPANIPHLRALDQGMAPLALLNVLPGQAVDLNVIQKKDEDYVEPKRKPGGYHGAGRRLGSPVPGEAHIIAGSSSTKDEEGESASKSSEAAAPAAPVSNEGEGDAVVQIRLADGSRHKHRFQSAGPVEQLYTFVDQILTESGGNSAGRTWVLQTTFPNRELTDRSQDLKAAGVVGAVVVQKLT</sequence>
<dbReference type="EMBL" id="CABVLU010000001">
    <property type="protein sequence ID" value="VVT45924.1"/>
    <property type="molecule type" value="Genomic_DNA"/>
</dbReference>
<feature type="domain" description="UBX" evidence="2">
    <location>
        <begin position="299"/>
        <end position="380"/>
    </location>
</feature>
<evidence type="ECO:0008006" key="6">
    <source>
        <dbReference type="Google" id="ProtNLM"/>
    </source>
</evidence>
<dbReference type="GO" id="GO:0043130">
    <property type="term" value="F:ubiquitin binding"/>
    <property type="evidence" value="ECO:0007669"/>
    <property type="project" value="TreeGrafter"/>
</dbReference>
<dbReference type="PROSITE" id="PS51399">
    <property type="entry name" value="SEP"/>
    <property type="match status" value="1"/>
</dbReference>
<dbReference type="GO" id="GO:0005634">
    <property type="term" value="C:nucleus"/>
    <property type="evidence" value="ECO:0007669"/>
    <property type="project" value="TreeGrafter"/>
</dbReference>
<feature type="region of interest" description="Disordered" evidence="1">
    <location>
        <begin position="1"/>
        <end position="160"/>
    </location>
</feature>
<accession>A0A5E8B394</accession>
<reference evidence="4 5" key="1">
    <citation type="submission" date="2019-09" db="EMBL/GenBank/DDBJ databases">
        <authorList>
            <person name="Brejova B."/>
        </authorList>
    </citation>
    <scope>NUCLEOTIDE SEQUENCE [LARGE SCALE GENOMIC DNA]</scope>
</reference>
<dbReference type="PANTHER" id="PTHR23333:SF20">
    <property type="entry name" value="NSFL1 COFACTOR P47"/>
    <property type="match status" value="1"/>
</dbReference>
<dbReference type="OrthoDB" id="25887at2759"/>
<feature type="compositionally biased region" description="Low complexity" evidence="1">
    <location>
        <begin position="283"/>
        <end position="299"/>
    </location>
</feature>
<proteinExistence type="predicted"/>
<keyword evidence="5" id="KW-1185">Reference proteome</keyword>
<dbReference type="InterPro" id="IPR001012">
    <property type="entry name" value="UBX_dom"/>
</dbReference>
<evidence type="ECO:0000313" key="4">
    <source>
        <dbReference type="EMBL" id="VVT45924.1"/>
    </source>
</evidence>
<dbReference type="Pfam" id="PF00789">
    <property type="entry name" value="UBX"/>
    <property type="match status" value="1"/>
</dbReference>
<dbReference type="SMART" id="SM00166">
    <property type="entry name" value="UBX"/>
    <property type="match status" value="1"/>
</dbReference>
<feature type="domain" description="SEP" evidence="3">
    <location>
        <begin position="177"/>
        <end position="242"/>
    </location>
</feature>
<dbReference type="GO" id="GO:0007030">
    <property type="term" value="P:Golgi organization"/>
    <property type="evidence" value="ECO:0007669"/>
    <property type="project" value="TreeGrafter"/>
</dbReference>
<dbReference type="FunFam" id="3.30.420.210:FF:000002">
    <property type="entry name" value="UBX domain-containing protein 1"/>
    <property type="match status" value="1"/>
</dbReference>
<dbReference type="AlphaFoldDB" id="A0A5E8B394"/>
<dbReference type="SUPFAM" id="SSF102848">
    <property type="entry name" value="NSFL1 (p97 ATPase) cofactor p47, SEP domain"/>
    <property type="match status" value="1"/>
</dbReference>
<dbReference type="PANTHER" id="PTHR23333">
    <property type="entry name" value="UBX DOMAIN CONTAINING PROTEIN"/>
    <property type="match status" value="1"/>
</dbReference>
<dbReference type="Pfam" id="PF08059">
    <property type="entry name" value="SEP"/>
    <property type="match status" value="1"/>
</dbReference>
<evidence type="ECO:0000259" key="2">
    <source>
        <dbReference type="PROSITE" id="PS50033"/>
    </source>
</evidence>
<dbReference type="InterPro" id="IPR012989">
    <property type="entry name" value="SEP_domain"/>
</dbReference>
<organism evidence="4 5">
    <name type="scientific">Magnusiomyces paraingens</name>
    <dbReference type="NCBI Taxonomy" id="2606893"/>
    <lineage>
        <taxon>Eukaryota</taxon>
        <taxon>Fungi</taxon>
        <taxon>Dikarya</taxon>
        <taxon>Ascomycota</taxon>
        <taxon>Saccharomycotina</taxon>
        <taxon>Dipodascomycetes</taxon>
        <taxon>Dipodascales</taxon>
        <taxon>Dipodascaceae</taxon>
        <taxon>Magnusiomyces</taxon>
    </lineage>
</organism>
<dbReference type="GO" id="GO:0000045">
    <property type="term" value="P:autophagosome assembly"/>
    <property type="evidence" value="ECO:0007669"/>
    <property type="project" value="TreeGrafter"/>
</dbReference>
<evidence type="ECO:0000313" key="5">
    <source>
        <dbReference type="Proteomes" id="UP000398389"/>
    </source>
</evidence>
<dbReference type="Proteomes" id="UP000398389">
    <property type="component" value="Unassembled WGS sequence"/>
</dbReference>
<feature type="compositionally biased region" description="Acidic residues" evidence="1">
    <location>
        <begin position="112"/>
        <end position="126"/>
    </location>
</feature>
<feature type="compositionally biased region" description="Low complexity" evidence="1">
    <location>
        <begin position="65"/>
        <end position="92"/>
    </location>
</feature>
<dbReference type="GO" id="GO:0043161">
    <property type="term" value="P:proteasome-mediated ubiquitin-dependent protein catabolic process"/>
    <property type="evidence" value="ECO:0007669"/>
    <property type="project" value="TreeGrafter"/>
</dbReference>
<dbReference type="Gene3D" id="3.10.20.90">
    <property type="entry name" value="Phosphatidylinositol 3-kinase Catalytic Subunit, Chain A, domain 1"/>
    <property type="match status" value="1"/>
</dbReference>
<feature type="compositionally biased region" description="Basic and acidic residues" evidence="1">
    <location>
        <begin position="98"/>
        <end position="111"/>
    </location>
</feature>
<name>A0A5E8B394_9ASCO</name>
<protein>
    <recommendedName>
        <fullName evidence="6">UBX domain-containing protein</fullName>
    </recommendedName>
</protein>
<dbReference type="InterPro" id="IPR029071">
    <property type="entry name" value="Ubiquitin-like_domsf"/>
</dbReference>
<dbReference type="Gene3D" id="3.30.420.210">
    <property type="entry name" value="SEP domain"/>
    <property type="match status" value="1"/>
</dbReference>
<dbReference type="InterPro" id="IPR036241">
    <property type="entry name" value="NSFL1C_SEP_dom_sf"/>
</dbReference>
<dbReference type="PROSITE" id="PS50033">
    <property type="entry name" value="UBX"/>
    <property type="match status" value="1"/>
</dbReference>
<dbReference type="SMART" id="SM00553">
    <property type="entry name" value="SEP"/>
    <property type="match status" value="1"/>
</dbReference>
<feature type="region of interest" description="Disordered" evidence="1">
    <location>
        <begin position="241"/>
        <end position="302"/>
    </location>
</feature>
<gene>
    <name evidence="4" type="ORF">SAPINGB_P000959</name>
</gene>
<dbReference type="GO" id="GO:0005829">
    <property type="term" value="C:cytosol"/>
    <property type="evidence" value="ECO:0007669"/>
    <property type="project" value="TreeGrafter"/>
</dbReference>
<dbReference type="GO" id="GO:0031468">
    <property type="term" value="P:nuclear membrane reassembly"/>
    <property type="evidence" value="ECO:0007669"/>
    <property type="project" value="TreeGrafter"/>
</dbReference>
<evidence type="ECO:0000259" key="3">
    <source>
        <dbReference type="PROSITE" id="PS51399"/>
    </source>
</evidence>
<evidence type="ECO:0000256" key="1">
    <source>
        <dbReference type="SAM" id="MobiDB-lite"/>
    </source>
</evidence>
<dbReference type="GeneID" id="43579782"/>
<dbReference type="SUPFAM" id="SSF54236">
    <property type="entry name" value="Ubiquitin-like"/>
    <property type="match status" value="1"/>
</dbReference>